<name>A0A171IPS2_NEIGO</name>
<dbReference type="SUPFAM" id="SSF55166">
    <property type="entry name" value="Hedgehog/DD-peptidase"/>
    <property type="match status" value="1"/>
</dbReference>
<keyword evidence="8" id="KW-0482">Metalloprotease</keyword>
<dbReference type="PANTHER" id="PTHR37425:SF1">
    <property type="entry name" value="OUTER MEMBRANE PROTEIN"/>
    <property type="match status" value="1"/>
</dbReference>
<dbReference type="BioCyc" id="NGON940296:GLHN-2216-MONOMER"/>
<evidence type="ECO:0000256" key="5">
    <source>
        <dbReference type="ARBA" id="ARBA00022729"/>
    </source>
</evidence>
<evidence type="ECO:0000256" key="10">
    <source>
        <dbReference type="ARBA" id="ARBA00093448"/>
    </source>
</evidence>
<evidence type="ECO:0000256" key="3">
    <source>
        <dbReference type="ARBA" id="ARBA00022670"/>
    </source>
</evidence>
<evidence type="ECO:0000256" key="8">
    <source>
        <dbReference type="ARBA" id="ARBA00023049"/>
    </source>
</evidence>
<keyword evidence="7" id="KW-0862">Zinc</keyword>
<accession>A0A171IPS2</accession>
<proteinExistence type="inferred from homology"/>
<comment type="pathway">
    <text evidence="2">Cell wall biogenesis; cell wall polysaccharide biosynthesis.</text>
</comment>
<gene>
    <name evidence="12" type="ORF">NGTW08_p0007</name>
</gene>
<keyword evidence="6" id="KW-0378">Hydrolase</keyword>
<keyword evidence="5" id="KW-0732">Signal</keyword>
<keyword evidence="4" id="KW-0479">Metal-binding</keyword>
<reference evidence="12" key="1">
    <citation type="submission" date="2010-12" db="EMBL/GenBank/DDBJ databases">
        <authorList>
            <person name="Wang C.B."/>
            <person name="He X.J."/>
        </authorList>
    </citation>
    <scope>NUCLEOTIDE SEQUENCE</scope>
    <source>
        <strain evidence="12">TCDC-NG08107</strain>
        <plasmid evidence="12">pNGTCDC08107</plasmid>
    </source>
</reference>
<organism evidence="12">
    <name type="scientific">Neisseria gonorrhoeae TCDC-NG08107</name>
    <dbReference type="NCBI Taxonomy" id="940296"/>
    <lineage>
        <taxon>Bacteria</taxon>
        <taxon>Pseudomonadati</taxon>
        <taxon>Pseudomonadota</taxon>
        <taxon>Betaproteobacteria</taxon>
        <taxon>Neisseriales</taxon>
        <taxon>Neisseriaceae</taxon>
        <taxon>Neisseria</taxon>
    </lineage>
</organism>
<dbReference type="GO" id="GO:0008237">
    <property type="term" value="F:metallopeptidase activity"/>
    <property type="evidence" value="ECO:0007669"/>
    <property type="project" value="UniProtKB-KW"/>
</dbReference>
<dbReference type="PANTHER" id="PTHR37425">
    <property type="match status" value="1"/>
</dbReference>
<dbReference type="NCBIfam" id="TIGR01409">
    <property type="entry name" value="TAT_signal_seq"/>
    <property type="match status" value="1"/>
</dbReference>
<evidence type="ECO:0000256" key="9">
    <source>
        <dbReference type="ARBA" id="ARBA00023316"/>
    </source>
</evidence>
<evidence type="ECO:0000256" key="11">
    <source>
        <dbReference type="ARBA" id="ARBA00093666"/>
    </source>
</evidence>
<keyword evidence="12" id="KW-0614">Plasmid</keyword>
<keyword evidence="3" id="KW-0645">Protease</keyword>
<dbReference type="Pfam" id="PF05951">
    <property type="entry name" value="Peptidase_M15_2"/>
    <property type="match status" value="1"/>
</dbReference>
<evidence type="ECO:0000256" key="4">
    <source>
        <dbReference type="ARBA" id="ARBA00022723"/>
    </source>
</evidence>
<evidence type="ECO:0000256" key="2">
    <source>
        <dbReference type="ARBA" id="ARBA00004776"/>
    </source>
</evidence>
<dbReference type="EMBL" id="CP002441">
    <property type="protein sequence ID" value="ADV09137.1"/>
    <property type="molecule type" value="Genomic_DNA"/>
</dbReference>
<evidence type="ECO:0000256" key="6">
    <source>
        <dbReference type="ARBA" id="ARBA00022801"/>
    </source>
</evidence>
<dbReference type="InterPro" id="IPR009045">
    <property type="entry name" value="Zn_M74/Hedgehog-like"/>
</dbReference>
<dbReference type="GO" id="GO:0071555">
    <property type="term" value="P:cell wall organization"/>
    <property type="evidence" value="ECO:0007669"/>
    <property type="project" value="UniProtKB-KW"/>
</dbReference>
<dbReference type="Gene3D" id="3.30.1380.10">
    <property type="match status" value="1"/>
</dbReference>
<protein>
    <recommendedName>
        <fullName evidence="11">Murein endopeptidase K</fullName>
    </recommendedName>
</protein>
<reference evidence="12" key="2">
    <citation type="journal article" date="2011" name="J. Bacteriol.">
        <title>Draft genome sequence of a dominant, multidrug-resistant Neisseria gonorrhoeae strain, TCDC-NG08107, from a sexual group at high risk of acquiring human immunodeficiency virus infection and syphilis.</title>
        <authorList>
            <person name="Chen C.C."/>
            <person name="Hsia K.C."/>
            <person name="Huang C.T."/>
            <person name="Wong W.W."/>
            <person name="Yen M.Y."/>
            <person name="Li L.H."/>
            <person name="Lin K.Y."/>
            <person name="Chen K.W."/>
            <person name="Li S.Y."/>
        </authorList>
    </citation>
    <scope>NUCLEOTIDE SEQUENCE</scope>
    <source>
        <strain evidence="12">TCDC-NG08107</strain>
        <plasmid evidence="12">pNGTCDC08107</plasmid>
    </source>
</reference>
<evidence type="ECO:0000256" key="1">
    <source>
        <dbReference type="ARBA" id="ARBA00001947"/>
    </source>
</evidence>
<keyword evidence="9" id="KW-0961">Cell wall biogenesis/degradation</keyword>
<dbReference type="GO" id="GO:0006508">
    <property type="term" value="P:proteolysis"/>
    <property type="evidence" value="ECO:0007669"/>
    <property type="project" value="UniProtKB-KW"/>
</dbReference>
<dbReference type="AlphaFoldDB" id="A0A171IPS2"/>
<sequence length="186" mass="21362">MNRRDFLKLSAKAAALASSGGLLLLPEIVLADDSRFWKRNRVLSIYRPASRERKNIKFFADGQYIQEGYKALCWMMRDVVDNHQMHAININLINLLFAQQQYLRDLGRPNPELVLHSGFRTRRHNDSLEGAAKNSQHLSGNAGDFHIERASLSELAALARRFRVGGIGIYPTFIHNDIGVYREWRK</sequence>
<evidence type="ECO:0000313" key="12">
    <source>
        <dbReference type="EMBL" id="ADV09137.1"/>
    </source>
</evidence>
<geneLocation type="plasmid" evidence="12">
    <name>pNGTCDC08107</name>
</geneLocation>
<dbReference type="PROSITE" id="PS51318">
    <property type="entry name" value="TAT"/>
    <property type="match status" value="1"/>
</dbReference>
<dbReference type="InterPro" id="IPR010275">
    <property type="entry name" value="MepK"/>
</dbReference>
<dbReference type="InterPro" id="IPR019546">
    <property type="entry name" value="TAT_signal_bac_arc"/>
</dbReference>
<dbReference type="GO" id="GO:0046872">
    <property type="term" value="F:metal ion binding"/>
    <property type="evidence" value="ECO:0007669"/>
    <property type="project" value="UniProtKB-KW"/>
</dbReference>
<comment type="similarity">
    <text evidence="10">Belongs to the peptidase M15 family.</text>
</comment>
<comment type="cofactor">
    <cofactor evidence="1">
        <name>Zn(2+)</name>
        <dbReference type="ChEBI" id="CHEBI:29105"/>
    </cofactor>
</comment>
<evidence type="ECO:0000256" key="7">
    <source>
        <dbReference type="ARBA" id="ARBA00022833"/>
    </source>
</evidence>
<dbReference type="InterPro" id="IPR006311">
    <property type="entry name" value="TAT_signal"/>
</dbReference>